<dbReference type="InterPro" id="IPR006913">
    <property type="entry name" value="CENP-V/GFA"/>
</dbReference>
<evidence type="ECO:0000256" key="3">
    <source>
        <dbReference type="ARBA" id="ARBA00022833"/>
    </source>
</evidence>
<sequence length="134" mass="14770">MTPPITGRCLCGAITYRADAPPLWQMHCHCDSCRRTTGSAFASFFGLRDGTWRWTGRTPATYPSSLGTERLFCPACGTPMAYRSTRFPAETHLYAGTLDHPETYCPTAHVHCAEAQHWADIHDGLPRHAATSGD</sequence>
<evidence type="ECO:0000256" key="2">
    <source>
        <dbReference type="ARBA" id="ARBA00022723"/>
    </source>
</evidence>
<dbReference type="Proteomes" id="UP000731907">
    <property type="component" value="Unassembled WGS sequence"/>
</dbReference>
<dbReference type="Gene3D" id="3.90.1590.10">
    <property type="entry name" value="glutathione-dependent formaldehyde- activating enzyme (gfa)"/>
    <property type="match status" value="1"/>
</dbReference>
<dbReference type="SUPFAM" id="SSF51316">
    <property type="entry name" value="Mss4-like"/>
    <property type="match status" value="1"/>
</dbReference>
<keyword evidence="2" id="KW-0479">Metal-binding</keyword>
<name>A0ABS6J4B3_9RHOB</name>
<evidence type="ECO:0000259" key="5">
    <source>
        <dbReference type="PROSITE" id="PS51891"/>
    </source>
</evidence>
<keyword evidence="7" id="KW-1185">Reference proteome</keyword>
<gene>
    <name evidence="6" type="ORF">GU927_005150</name>
</gene>
<reference evidence="6 7" key="1">
    <citation type="submission" date="2021-06" db="EMBL/GenBank/DDBJ databases">
        <title>Rhodobacteraceae bacterium strain HSP-20.</title>
        <authorList>
            <person name="Chen W.-M."/>
        </authorList>
    </citation>
    <scope>NUCLEOTIDE SEQUENCE [LARGE SCALE GENOMIC DNA]</scope>
    <source>
        <strain evidence="6 7">HSP-20</strain>
    </source>
</reference>
<keyword evidence="4" id="KW-0456">Lyase</keyword>
<dbReference type="PANTHER" id="PTHR33337:SF40">
    <property type="entry name" value="CENP-V_GFA DOMAIN-CONTAINING PROTEIN-RELATED"/>
    <property type="match status" value="1"/>
</dbReference>
<accession>A0ABS6J4B3</accession>
<dbReference type="RefSeq" id="WP_161761280.1">
    <property type="nucleotide sequence ID" value="NZ_JAAATX020000003.1"/>
</dbReference>
<evidence type="ECO:0000313" key="7">
    <source>
        <dbReference type="Proteomes" id="UP000731907"/>
    </source>
</evidence>
<proteinExistence type="inferred from homology"/>
<comment type="caution">
    <text evidence="6">The sequence shown here is derived from an EMBL/GenBank/DDBJ whole genome shotgun (WGS) entry which is preliminary data.</text>
</comment>
<evidence type="ECO:0000313" key="6">
    <source>
        <dbReference type="EMBL" id="MBU9697230.1"/>
    </source>
</evidence>
<keyword evidence="3" id="KW-0862">Zinc</keyword>
<feature type="domain" description="CENP-V/GFA" evidence="5">
    <location>
        <begin position="5"/>
        <end position="119"/>
    </location>
</feature>
<evidence type="ECO:0000256" key="4">
    <source>
        <dbReference type="ARBA" id="ARBA00023239"/>
    </source>
</evidence>
<dbReference type="PROSITE" id="PS51891">
    <property type="entry name" value="CENP_V_GFA"/>
    <property type="match status" value="1"/>
</dbReference>
<comment type="similarity">
    <text evidence="1">Belongs to the Gfa family.</text>
</comment>
<dbReference type="InterPro" id="IPR011057">
    <property type="entry name" value="Mss4-like_sf"/>
</dbReference>
<dbReference type="PANTHER" id="PTHR33337">
    <property type="entry name" value="GFA DOMAIN-CONTAINING PROTEIN"/>
    <property type="match status" value="1"/>
</dbReference>
<organism evidence="6 7">
    <name type="scientific">Paragemmobacter amnigenus</name>
    <dbReference type="NCBI Taxonomy" id="2852097"/>
    <lineage>
        <taxon>Bacteria</taxon>
        <taxon>Pseudomonadati</taxon>
        <taxon>Pseudomonadota</taxon>
        <taxon>Alphaproteobacteria</taxon>
        <taxon>Rhodobacterales</taxon>
        <taxon>Paracoccaceae</taxon>
        <taxon>Paragemmobacter</taxon>
    </lineage>
</organism>
<protein>
    <submittedName>
        <fullName evidence="6">GFA family protein</fullName>
    </submittedName>
</protein>
<dbReference type="EMBL" id="JAAATX020000003">
    <property type="protein sequence ID" value="MBU9697230.1"/>
    <property type="molecule type" value="Genomic_DNA"/>
</dbReference>
<evidence type="ECO:0000256" key="1">
    <source>
        <dbReference type="ARBA" id="ARBA00005495"/>
    </source>
</evidence>
<dbReference type="Pfam" id="PF04828">
    <property type="entry name" value="GFA"/>
    <property type="match status" value="1"/>
</dbReference>